<dbReference type="InterPro" id="IPR050566">
    <property type="entry name" value="Deoxyribonucleoside_kinase"/>
</dbReference>
<keyword evidence="8" id="KW-1185">Reference proteome</keyword>
<evidence type="ECO:0000256" key="4">
    <source>
        <dbReference type="PIRSR" id="PIRSR000705-3"/>
    </source>
</evidence>
<keyword evidence="7" id="KW-0808">Transferase</keyword>
<feature type="active site" description="Proton acceptor" evidence="2">
    <location>
        <position position="85"/>
    </location>
</feature>
<evidence type="ECO:0000259" key="5">
    <source>
        <dbReference type="Pfam" id="PF01712"/>
    </source>
</evidence>
<reference evidence="8" key="2">
    <citation type="submission" date="2015-04" db="EMBL/GenBank/DDBJ databases">
        <title>Complete genome sequence of Salinicoccus halodurans strain H3B36, isolated from the Qaidam basin of China.</title>
        <authorList>
            <person name="Ma Y."/>
            <person name="Jiang K."/>
            <person name="Xue Y."/>
        </authorList>
    </citation>
    <scope>NUCLEOTIDE SEQUENCE [LARGE SCALE GENOMIC DNA]</scope>
    <source>
        <strain evidence="8">H3B36</strain>
    </source>
</reference>
<gene>
    <name evidence="6" type="ORF">AAT16_01960</name>
    <name evidence="7" type="ORF">SAMN05216235_2135</name>
</gene>
<sequence length="238" mass="28107">MNYGKGEGHLITLAGTIGAGKTEWGKVIAKHFGVDLLEEKVDGNPFLEKYYADPERYSFHLQIFFLNHRFSAIKEAMAHPNSVLDRSIYEDAMIFARLQYENGSMDEAEYATYLELHENMMEELADLYKQQVLFKKSPDLMVMVHGSFDEIMRRIKNRGRPFEQIDGNPELYKYYQKLYELYENEFMEEYLERNISPVYVIDIDKMDIYKPEDVKEVLDGIEETLKRDRGFVFPEELE</sequence>
<dbReference type="InterPro" id="IPR027417">
    <property type="entry name" value="P-loop_NTPase"/>
</dbReference>
<dbReference type="GO" id="GO:0005737">
    <property type="term" value="C:cytoplasm"/>
    <property type="evidence" value="ECO:0007669"/>
    <property type="project" value="TreeGrafter"/>
</dbReference>
<feature type="binding site" evidence="4">
    <location>
        <begin position="154"/>
        <end position="158"/>
    </location>
    <ligand>
        <name>ATP</name>
        <dbReference type="ChEBI" id="CHEBI:30616"/>
    </ligand>
</feature>
<dbReference type="OrthoDB" id="9776634at2"/>
<dbReference type="InterPro" id="IPR031314">
    <property type="entry name" value="DNK_dom"/>
</dbReference>
<dbReference type="Pfam" id="PF01712">
    <property type="entry name" value="dNK"/>
    <property type="match status" value="1"/>
</dbReference>
<evidence type="ECO:0000256" key="2">
    <source>
        <dbReference type="PIRSR" id="PIRSR000705-1"/>
    </source>
</evidence>
<dbReference type="SUPFAM" id="SSF52540">
    <property type="entry name" value="P-loop containing nucleoside triphosphate hydrolases"/>
    <property type="match status" value="1"/>
</dbReference>
<organism evidence="7 9">
    <name type="scientific">Salinicoccus halodurans</name>
    <dbReference type="NCBI Taxonomy" id="407035"/>
    <lineage>
        <taxon>Bacteria</taxon>
        <taxon>Bacillati</taxon>
        <taxon>Bacillota</taxon>
        <taxon>Bacilli</taxon>
        <taxon>Bacillales</taxon>
        <taxon>Staphylococcaceae</taxon>
        <taxon>Salinicoccus</taxon>
    </lineage>
</organism>
<keyword evidence="4" id="KW-0067">ATP-binding</keyword>
<protein>
    <submittedName>
        <fullName evidence="6">Deoxyadenosine kinase</fullName>
    </submittedName>
    <submittedName>
        <fullName evidence="7">Deoxyadenosine/deoxycytidine kinase</fullName>
    </submittedName>
</protein>
<feature type="domain" description="Deoxynucleoside kinase" evidence="5">
    <location>
        <begin position="11"/>
        <end position="223"/>
    </location>
</feature>
<dbReference type="Gene3D" id="3.40.50.300">
    <property type="entry name" value="P-loop containing nucleotide triphosphate hydrolases"/>
    <property type="match status" value="1"/>
</dbReference>
<evidence type="ECO:0000313" key="8">
    <source>
        <dbReference type="Proteomes" id="UP000034029"/>
    </source>
</evidence>
<comment type="similarity">
    <text evidence="1">Belongs to the DCK/DGK family.</text>
</comment>
<evidence type="ECO:0000313" key="7">
    <source>
        <dbReference type="EMBL" id="SFK85642.1"/>
    </source>
</evidence>
<keyword evidence="4" id="KW-0547">Nucleotide-binding</keyword>
<dbReference type="GO" id="GO:0005524">
    <property type="term" value="F:ATP binding"/>
    <property type="evidence" value="ECO:0007669"/>
    <property type="project" value="UniProtKB-KW"/>
</dbReference>
<evidence type="ECO:0000256" key="3">
    <source>
        <dbReference type="PIRSR" id="PIRSR000705-2"/>
    </source>
</evidence>
<evidence type="ECO:0000256" key="1">
    <source>
        <dbReference type="ARBA" id="ARBA00007420"/>
    </source>
</evidence>
<feature type="binding site" evidence="3">
    <location>
        <position position="62"/>
    </location>
    <ligand>
        <name>substrate</name>
    </ligand>
</feature>
<reference evidence="6 8" key="1">
    <citation type="journal article" date="2015" name="Int. J. Syst. Evol. Microbiol.">
        <title>Complete genome sequence of Salinicoccus halodurans H3B36, isolated from the Qaidam Basin in China.</title>
        <authorList>
            <person name="Jiang K."/>
            <person name="Xue Y."/>
            <person name="Ma Y."/>
        </authorList>
    </citation>
    <scope>NUCLEOTIDE SEQUENCE [LARGE SCALE GENOMIC DNA]</scope>
    <source>
        <strain evidence="6 8">H3B36</strain>
    </source>
</reference>
<dbReference type="Proteomes" id="UP000183090">
    <property type="component" value="Unassembled WGS sequence"/>
</dbReference>
<dbReference type="KEGG" id="shv:AAT16_01960"/>
<dbReference type="Proteomes" id="UP000034029">
    <property type="component" value="Chromosome"/>
</dbReference>
<name>A0A0F7HJ59_9STAP</name>
<dbReference type="AlphaFoldDB" id="A0A0F7HJ59"/>
<keyword evidence="7" id="KW-0418">Kinase</keyword>
<reference evidence="7 9" key="3">
    <citation type="submission" date="2016-10" db="EMBL/GenBank/DDBJ databases">
        <authorList>
            <person name="Varghese N."/>
            <person name="Submissions S."/>
        </authorList>
    </citation>
    <scope>NUCLEOTIDE SEQUENCE [LARGE SCALE GENOMIC DNA]</scope>
    <source>
        <strain evidence="7 9">CGMCC 1.6501</strain>
    </source>
</reference>
<feature type="binding site" evidence="3">
    <location>
        <position position="39"/>
    </location>
    <ligand>
        <name>substrate</name>
    </ligand>
</feature>
<evidence type="ECO:0000313" key="9">
    <source>
        <dbReference type="Proteomes" id="UP000183090"/>
    </source>
</evidence>
<evidence type="ECO:0000313" key="6">
    <source>
        <dbReference type="EMBL" id="AKG73087.1"/>
    </source>
</evidence>
<dbReference type="EMBL" id="FOTB01000004">
    <property type="protein sequence ID" value="SFK85642.1"/>
    <property type="molecule type" value="Genomic_DNA"/>
</dbReference>
<dbReference type="PANTHER" id="PTHR10513:SF35">
    <property type="entry name" value="DEOXYADENOSINE KINASE"/>
    <property type="match status" value="1"/>
</dbReference>
<feature type="binding site" evidence="3">
    <location>
        <position position="86"/>
    </location>
    <ligand>
        <name>substrate</name>
    </ligand>
</feature>
<dbReference type="CDD" id="cd01673">
    <property type="entry name" value="dNK"/>
    <property type="match status" value="1"/>
</dbReference>
<dbReference type="PIRSF" id="PIRSF000705">
    <property type="entry name" value="DNK"/>
    <property type="match status" value="1"/>
</dbReference>
<dbReference type="InterPro" id="IPR002624">
    <property type="entry name" value="DCK/DGK"/>
</dbReference>
<feature type="binding site" evidence="3">
    <location>
        <position position="163"/>
    </location>
    <ligand>
        <name>substrate</name>
    </ligand>
</feature>
<dbReference type="EMBL" id="CP011366">
    <property type="protein sequence ID" value="AKG73087.1"/>
    <property type="molecule type" value="Genomic_DNA"/>
</dbReference>
<dbReference type="GO" id="GO:0019136">
    <property type="term" value="F:deoxynucleoside kinase activity"/>
    <property type="evidence" value="ECO:0007669"/>
    <property type="project" value="InterPro"/>
</dbReference>
<accession>A0A0F7HJ59</accession>
<feature type="binding site" evidence="3">
    <location>
        <position position="91"/>
    </location>
    <ligand>
        <name>substrate</name>
    </ligand>
</feature>
<dbReference type="PANTHER" id="PTHR10513">
    <property type="entry name" value="DEOXYNUCLEOSIDE KINASE"/>
    <property type="match status" value="1"/>
</dbReference>
<proteinExistence type="inferred from homology"/>
<feature type="binding site" evidence="3">
    <location>
        <position position="51"/>
    </location>
    <ligand>
        <name>substrate</name>
    </ligand>
</feature>